<evidence type="ECO:0000313" key="2">
    <source>
        <dbReference type="EMBL" id="GIZ00162.1"/>
    </source>
</evidence>
<dbReference type="AlphaFoldDB" id="A0AAV4XYG1"/>
<name>A0AAV4XYG1_CAEEX</name>
<proteinExistence type="predicted"/>
<protein>
    <submittedName>
        <fullName evidence="2">Uncharacterized protein</fullName>
    </submittedName>
</protein>
<organism evidence="2 3">
    <name type="scientific">Caerostris extrusa</name>
    <name type="common">Bark spider</name>
    <name type="synonym">Caerostris bankana</name>
    <dbReference type="NCBI Taxonomy" id="172846"/>
    <lineage>
        <taxon>Eukaryota</taxon>
        <taxon>Metazoa</taxon>
        <taxon>Ecdysozoa</taxon>
        <taxon>Arthropoda</taxon>
        <taxon>Chelicerata</taxon>
        <taxon>Arachnida</taxon>
        <taxon>Araneae</taxon>
        <taxon>Araneomorphae</taxon>
        <taxon>Entelegynae</taxon>
        <taxon>Araneoidea</taxon>
        <taxon>Araneidae</taxon>
        <taxon>Caerostris</taxon>
    </lineage>
</organism>
<comment type="caution">
    <text evidence="2">The sequence shown here is derived from an EMBL/GenBank/DDBJ whole genome shotgun (WGS) entry which is preliminary data.</text>
</comment>
<feature type="region of interest" description="Disordered" evidence="1">
    <location>
        <begin position="1"/>
        <end position="20"/>
    </location>
</feature>
<feature type="compositionally biased region" description="Pro residues" evidence="1">
    <location>
        <begin position="73"/>
        <end position="83"/>
    </location>
</feature>
<dbReference type="EMBL" id="BPLR01001128">
    <property type="protein sequence ID" value="GIZ00162.1"/>
    <property type="molecule type" value="Genomic_DNA"/>
</dbReference>
<evidence type="ECO:0000256" key="1">
    <source>
        <dbReference type="SAM" id="MobiDB-lite"/>
    </source>
</evidence>
<reference evidence="2 3" key="1">
    <citation type="submission" date="2021-06" db="EMBL/GenBank/DDBJ databases">
        <title>Caerostris extrusa draft genome.</title>
        <authorList>
            <person name="Kono N."/>
            <person name="Arakawa K."/>
        </authorList>
    </citation>
    <scope>NUCLEOTIDE SEQUENCE [LARGE SCALE GENOMIC DNA]</scope>
</reference>
<dbReference type="Proteomes" id="UP001054945">
    <property type="component" value="Unassembled WGS sequence"/>
</dbReference>
<accession>A0AAV4XYG1</accession>
<evidence type="ECO:0000313" key="3">
    <source>
        <dbReference type="Proteomes" id="UP001054945"/>
    </source>
</evidence>
<feature type="region of interest" description="Disordered" evidence="1">
    <location>
        <begin position="57"/>
        <end position="89"/>
    </location>
</feature>
<gene>
    <name evidence="2" type="ORF">CEXT_693641</name>
</gene>
<keyword evidence="3" id="KW-1185">Reference proteome</keyword>
<sequence length="137" mass="15166">MGACPGWEEPQSGEADEWGRWRSAGFTAPLALLIDRWTLSTNRFAFRTLLAHRTQRPLGAHGSLRPHGQSGPSPSPSSPPPVALDPEVWDDHDHGAVVTCSSTPHLPDSASDKKKEVRRLHLFTFCLYHDLNVHLSQ</sequence>